<gene>
    <name evidence="10" type="primary">IPK1</name>
    <name evidence="10" type="ORF">HETSPECPRED_006835</name>
</gene>
<comment type="similarity">
    <text evidence="2">Belongs to the IPK1 type 1 family.</text>
</comment>
<evidence type="ECO:0000256" key="1">
    <source>
        <dbReference type="ARBA" id="ARBA00003979"/>
    </source>
</evidence>
<dbReference type="PANTHER" id="PTHR14456">
    <property type="entry name" value="INOSITOL POLYPHOSPHATE KINASE 1"/>
    <property type="match status" value="1"/>
</dbReference>
<evidence type="ECO:0000256" key="2">
    <source>
        <dbReference type="ARBA" id="ARBA00008305"/>
    </source>
</evidence>
<dbReference type="AlphaFoldDB" id="A0A8H3FVC9"/>
<dbReference type="PANTHER" id="PTHR14456:SF2">
    <property type="entry name" value="INOSITOL-PENTAKISPHOSPHATE 2-KINASE"/>
    <property type="match status" value="1"/>
</dbReference>
<dbReference type="Pfam" id="PF06090">
    <property type="entry name" value="Ins_P5_2-kin"/>
    <property type="match status" value="1"/>
</dbReference>
<name>A0A8H3FVC9_9LECA</name>
<keyword evidence="5 9" id="KW-0808">Transferase</keyword>
<evidence type="ECO:0000256" key="4">
    <source>
        <dbReference type="ARBA" id="ARBA00014846"/>
    </source>
</evidence>
<evidence type="ECO:0000256" key="5">
    <source>
        <dbReference type="ARBA" id="ARBA00022679"/>
    </source>
</evidence>
<proteinExistence type="inferred from homology"/>
<comment type="function">
    <text evidence="9">Phosphorylates Ins(1,3,4,5,6)P5 at position 2 to form Ins(1,2,3,4,5,6)P6 (InsP6 or phytate).</text>
</comment>
<evidence type="ECO:0000313" key="10">
    <source>
        <dbReference type="EMBL" id="CAF9928453.1"/>
    </source>
</evidence>
<comment type="caution">
    <text evidence="10">The sequence shown here is derived from an EMBL/GenBank/DDBJ whole genome shotgun (WGS) entry which is preliminary data.</text>
</comment>
<keyword evidence="7 9" id="KW-0418">Kinase</keyword>
<protein>
    <recommendedName>
        <fullName evidence="4 9">Inositol-pentakisphosphate 2-kinase</fullName>
        <ecNumber evidence="3 9">2.7.1.158</ecNumber>
    </recommendedName>
</protein>
<evidence type="ECO:0000256" key="3">
    <source>
        <dbReference type="ARBA" id="ARBA00012023"/>
    </source>
</evidence>
<dbReference type="InterPro" id="IPR009286">
    <property type="entry name" value="Ins_P5_2-kin"/>
</dbReference>
<evidence type="ECO:0000256" key="9">
    <source>
        <dbReference type="RuleBase" id="RU364126"/>
    </source>
</evidence>
<keyword evidence="6 9" id="KW-0547">Nucleotide-binding</keyword>
<evidence type="ECO:0000256" key="7">
    <source>
        <dbReference type="ARBA" id="ARBA00022777"/>
    </source>
</evidence>
<comment type="domain">
    <text evidence="9">The EXKPK motif is conserved in inositol-pentakisphosphate 2-kinases of both family 1 and 2.</text>
</comment>
<dbReference type="EMBL" id="CAJPDS010000048">
    <property type="protein sequence ID" value="CAF9928453.1"/>
    <property type="molecule type" value="Genomic_DNA"/>
</dbReference>
<accession>A0A8H3FVC9</accession>
<dbReference type="OrthoDB" id="272370at2759"/>
<dbReference type="EC" id="2.7.1.158" evidence="3 9"/>
<organism evidence="10 11">
    <name type="scientific">Heterodermia speciosa</name>
    <dbReference type="NCBI Taxonomy" id="116794"/>
    <lineage>
        <taxon>Eukaryota</taxon>
        <taxon>Fungi</taxon>
        <taxon>Dikarya</taxon>
        <taxon>Ascomycota</taxon>
        <taxon>Pezizomycotina</taxon>
        <taxon>Lecanoromycetes</taxon>
        <taxon>OSLEUM clade</taxon>
        <taxon>Lecanoromycetidae</taxon>
        <taxon>Caliciales</taxon>
        <taxon>Physciaceae</taxon>
        <taxon>Heterodermia</taxon>
    </lineage>
</organism>
<dbReference type="GO" id="GO:0005634">
    <property type="term" value="C:nucleus"/>
    <property type="evidence" value="ECO:0007669"/>
    <property type="project" value="TreeGrafter"/>
</dbReference>
<dbReference type="GO" id="GO:0005524">
    <property type="term" value="F:ATP binding"/>
    <property type="evidence" value="ECO:0007669"/>
    <property type="project" value="UniProtKB-KW"/>
</dbReference>
<comment type="catalytic activity">
    <reaction evidence="9">
        <text>1D-myo-inositol 1,3,4,5,6-pentakisphosphate + ATP = 1D-myo-inositol hexakisphosphate + ADP + H(+)</text>
        <dbReference type="Rhea" id="RHEA:20313"/>
        <dbReference type="ChEBI" id="CHEBI:15378"/>
        <dbReference type="ChEBI" id="CHEBI:30616"/>
        <dbReference type="ChEBI" id="CHEBI:57733"/>
        <dbReference type="ChEBI" id="CHEBI:58130"/>
        <dbReference type="ChEBI" id="CHEBI:456216"/>
        <dbReference type="EC" id="2.7.1.158"/>
    </reaction>
</comment>
<evidence type="ECO:0000256" key="6">
    <source>
        <dbReference type="ARBA" id="ARBA00022741"/>
    </source>
</evidence>
<comment type="function">
    <text evidence="1">Has kinase activity and phosphorylates inositol-1,3,4,5,6-pentakisphosphate (Ins(1,3,4,5,6)P5) to produce 1,2,3,4,5,6-hexakisphosphate (InsP6), also known as phytate.</text>
</comment>
<evidence type="ECO:0000313" key="11">
    <source>
        <dbReference type="Proteomes" id="UP000664521"/>
    </source>
</evidence>
<dbReference type="Proteomes" id="UP000664521">
    <property type="component" value="Unassembled WGS sequence"/>
</dbReference>
<reference evidence="10" key="1">
    <citation type="submission" date="2021-03" db="EMBL/GenBank/DDBJ databases">
        <authorList>
            <person name="Tagirdzhanova G."/>
        </authorList>
    </citation>
    <scope>NUCLEOTIDE SEQUENCE</scope>
</reference>
<evidence type="ECO:0000256" key="8">
    <source>
        <dbReference type="ARBA" id="ARBA00022840"/>
    </source>
</evidence>
<sequence length="317" mass="35301">MESAALFTLGSSSGLRLSYLAEGAANIVYQIVHPPASPSTEADLGFPVDQADGALPATPPPTEISPLAIDPRLEGKLIRLRKDLSTTVPVTESWDHFQNVVIPLFLGSQLVSQTLFKISPEFVKTLNTELRCMEDDGRRSQRRHGVYVDENEGYGTLVSNMSSDEWSMSIEFKPKWLLQSPNAPEGSKRCRTCALRAMHQARSQGTRSGDNKNGFCPLSLVSGDRSKVSGVVEQLLGSSKFSDIDRMWLGDQLIKWFPQSPLLQRLKQLQRDLDPNGVLQANLQSQNFLTAMTIRDCTLFLKVDLPSFHRLQADFMY</sequence>
<keyword evidence="11" id="KW-1185">Reference proteome</keyword>
<dbReference type="GO" id="GO:0035299">
    <property type="term" value="F:inositol-1,3,4,5,6-pentakisphosphate 2-kinase activity"/>
    <property type="evidence" value="ECO:0007669"/>
    <property type="project" value="UniProtKB-EC"/>
</dbReference>
<keyword evidence="8 9" id="KW-0067">ATP-binding</keyword>
<dbReference type="GO" id="GO:0032958">
    <property type="term" value="P:inositol phosphate biosynthetic process"/>
    <property type="evidence" value="ECO:0007669"/>
    <property type="project" value="TreeGrafter"/>
</dbReference>